<dbReference type="EMBL" id="AZHB01000001">
    <property type="protein sequence ID" value="OAA73947.1"/>
    <property type="molecule type" value="Genomic_DNA"/>
</dbReference>
<accession>A0A168ELD8</accession>
<gene>
    <name evidence="1" type="ORF">ISF_00848</name>
</gene>
<name>A0A168ELD8_CORFA</name>
<organism evidence="1 2">
    <name type="scientific">Cordyceps fumosorosea (strain ARSEF 2679)</name>
    <name type="common">Isaria fumosorosea</name>
    <dbReference type="NCBI Taxonomy" id="1081104"/>
    <lineage>
        <taxon>Eukaryota</taxon>
        <taxon>Fungi</taxon>
        <taxon>Dikarya</taxon>
        <taxon>Ascomycota</taxon>
        <taxon>Pezizomycotina</taxon>
        <taxon>Sordariomycetes</taxon>
        <taxon>Hypocreomycetidae</taxon>
        <taxon>Hypocreales</taxon>
        <taxon>Cordycipitaceae</taxon>
        <taxon>Cordyceps</taxon>
    </lineage>
</organism>
<sequence>MCVLHLISYGCGCKVTGTCFCESALAAASHNPSYAVACVDISLPSAEIERAHACFRPQCPKKSRFEPWRCCECGGGPNEDTICKYKLAQVPDYLKKCNEFDGDGFCNHNLCMNCPRFRSFAYDGTFRNFLASQPVVNVRRSVTAVAGDNENQLAD</sequence>
<dbReference type="AlphaFoldDB" id="A0A168ELD8"/>
<comment type="caution">
    <text evidence="1">The sequence shown here is derived from an EMBL/GenBank/DDBJ whole genome shotgun (WGS) entry which is preliminary data.</text>
</comment>
<protein>
    <submittedName>
        <fullName evidence="1">Uncharacterized protein</fullName>
    </submittedName>
</protein>
<reference evidence="1 2" key="1">
    <citation type="journal article" date="2016" name="Genome Biol. Evol.">
        <title>Divergent and convergent evolution of fungal pathogenicity.</title>
        <authorList>
            <person name="Shang Y."/>
            <person name="Xiao G."/>
            <person name="Zheng P."/>
            <person name="Cen K."/>
            <person name="Zhan S."/>
            <person name="Wang C."/>
        </authorList>
    </citation>
    <scope>NUCLEOTIDE SEQUENCE [LARGE SCALE GENOMIC DNA]</scope>
    <source>
        <strain evidence="1 2">ARSEF 2679</strain>
    </source>
</reference>
<evidence type="ECO:0000313" key="2">
    <source>
        <dbReference type="Proteomes" id="UP000076744"/>
    </source>
</evidence>
<dbReference type="Proteomes" id="UP000076744">
    <property type="component" value="Unassembled WGS sequence"/>
</dbReference>
<dbReference type="RefSeq" id="XP_018708905.1">
    <property type="nucleotide sequence ID" value="XM_018844455.1"/>
</dbReference>
<dbReference type="GeneID" id="30017140"/>
<proteinExistence type="predicted"/>
<keyword evidence="2" id="KW-1185">Reference proteome</keyword>
<evidence type="ECO:0000313" key="1">
    <source>
        <dbReference type="EMBL" id="OAA73947.1"/>
    </source>
</evidence>